<organism evidence="2 3">
    <name type="scientific">Candidatus Geothrix skivensis</name>
    <dbReference type="NCBI Taxonomy" id="2954439"/>
    <lineage>
        <taxon>Bacteria</taxon>
        <taxon>Pseudomonadati</taxon>
        <taxon>Acidobacteriota</taxon>
        <taxon>Holophagae</taxon>
        <taxon>Holophagales</taxon>
        <taxon>Holophagaceae</taxon>
        <taxon>Geothrix</taxon>
    </lineage>
</organism>
<evidence type="ECO:0000313" key="2">
    <source>
        <dbReference type="EMBL" id="MBK9796311.1"/>
    </source>
</evidence>
<dbReference type="InterPro" id="IPR009558">
    <property type="entry name" value="DUF1175"/>
</dbReference>
<gene>
    <name evidence="2" type="ORF">IPP58_07410</name>
</gene>
<dbReference type="EMBL" id="JADKIO010000005">
    <property type="protein sequence ID" value="MBK9796311.1"/>
    <property type="molecule type" value="Genomic_DNA"/>
</dbReference>
<evidence type="ECO:0000256" key="1">
    <source>
        <dbReference type="SAM" id="MobiDB-lite"/>
    </source>
</evidence>
<dbReference type="AlphaFoldDB" id="A0A9D7SGC9"/>
<proteinExistence type="predicted"/>
<feature type="region of interest" description="Disordered" evidence="1">
    <location>
        <begin position="1"/>
        <end position="30"/>
    </location>
</feature>
<reference evidence="2" key="1">
    <citation type="submission" date="2020-10" db="EMBL/GenBank/DDBJ databases">
        <title>Connecting structure to function with the recovery of over 1000 high-quality activated sludge metagenome-assembled genomes encoding full-length rRNA genes using long-read sequencing.</title>
        <authorList>
            <person name="Singleton C.M."/>
            <person name="Petriglieri F."/>
            <person name="Kristensen J.M."/>
            <person name="Kirkegaard R.H."/>
            <person name="Michaelsen T.Y."/>
            <person name="Andersen M.H."/>
            <person name="Karst S.M."/>
            <person name="Dueholm M.S."/>
            <person name="Nielsen P.H."/>
            <person name="Albertsen M."/>
        </authorList>
    </citation>
    <scope>NUCLEOTIDE SEQUENCE</scope>
    <source>
        <strain evidence="2">Skiv_18-Q3-R9-52_MAXAC.067</strain>
    </source>
</reference>
<sequence>MAFVRSDVDGAPVTIYHTGPKGGGNFRQPGGVRRVRLDDLLPTLNPTSVPAREPAFLGLYRWRLLAGEASDASARS</sequence>
<name>A0A9D7SGC9_9BACT</name>
<protein>
    <submittedName>
        <fullName evidence="2">DUF1175 family protein</fullName>
    </submittedName>
</protein>
<evidence type="ECO:0000313" key="3">
    <source>
        <dbReference type="Proteomes" id="UP000886657"/>
    </source>
</evidence>
<dbReference type="Proteomes" id="UP000886657">
    <property type="component" value="Unassembled WGS sequence"/>
</dbReference>
<dbReference type="Pfam" id="PF06672">
    <property type="entry name" value="DUF1175"/>
    <property type="match status" value="1"/>
</dbReference>
<accession>A0A9D7SGC9</accession>
<comment type="caution">
    <text evidence="2">The sequence shown here is derived from an EMBL/GenBank/DDBJ whole genome shotgun (WGS) entry which is preliminary data.</text>
</comment>